<evidence type="ECO:0000256" key="17">
    <source>
        <dbReference type="SAM" id="MobiDB-lite"/>
    </source>
</evidence>
<evidence type="ECO:0000256" key="7">
    <source>
        <dbReference type="ARBA" id="ARBA00022670"/>
    </source>
</evidence>
<comment type="catalytic activity">
    <reaction evidence="16">
        <text>propanoyl-CoA + hydrogencarbonate + ATP = (S)-methylmalonyl-CoA + ADP + phosphate + H(+)</text>
        <dbReference type="Rhea" id="RHEA:23720"/>
        <dbReference type="ChEBI" id="CHEBI:15378"/>
        <dbReference type="ChEBI" id="CHEBI:17544"/>
        <dbReference type="ChEBI" id="CHEBI:30616"/>
        <dbReference type="ChEBI" id="CHEBI:43474"/>
        <dbReference type="ChEBI" id="CHEBI:57327"/>
        <dbReference type="ChEBI" id="CHEBI:57392"/>
        <dbReference type="ChEBI" id="CHEBI:456216"/>
        <dbReference type="EC" id="6.4.1.3"/>
    </reaction>
    <physiologicalReaction direction="left-to-right" evidence="16">
        <dbReference type="Rhea" id="RHEA:23721"/>
    </physiologicalReaction>
</comment>
<dbReference type="NCBIfam" id="NF002759">
    <property type="entry name" value="PRK02813.1"/>
    <property type="match status" value="1"/>
</dbReference>
<dbReference type="GO" id="GO:0004658">
    <property type="term" value="F:propionyl-CoA carboxylase activity"/>
    <property type="evidence" value="ECO:0007669"/>
    <property type="project" value="UniProtKB-EC"/>
</dbReference>
<feature type="region of interest" description="Disordered" evidence="17">
    <location>
        <begin position="289"/>
        <end position="311"/>
    </location>
</feature>
<dbReference type="FunFam" id="3.90.226.10:FF:000017">
    <property type="entry name" value="Propionyl-CoA carboxylase subunit beta 5"/>
    <property type="match status" value="1"/>
</dbReference>
<evidence type="ECO:0000256" key="5">
    <source>
        <dbReference type="ARBA" id="ARBA00013050"/>
    </source>
</evidence>
<evidence type="ECO:0000256" key="4">
    <source>
        <dbReference type="ARBA" id="ARBA00008290"/>
    </source>
</evidence>
<evidence type="ECO:0000256" key="3">
    <source>
        <dbReference type="ARBA" id="ARBA00006102"/>
    </source>
</evidence>
<dbReference type="AlphaFoldDB" id="A0A8J5IP24"/>
<dbReference type="GO" id="GO:0005739">
    <property type="term" value="C:mitochondrion"/>
    <property type="evidence" value="ECO:0007669"/>
    <property type="project" value="TreeGrafter"/>
</dbReference>
<dbReference type="CDD" id="cd05658">
    <property type="entry name" value="M18_DAP"/>
    <property type="match status" value="1"/>
</dbReference>
<gene>
    <name evidence="20" type="ORF">JG688_00007856</name>
</gene>
<evidence type="ECO:0000256" key="12">
    <source>
        <dbReference type="ARBA" id="ARBA00038567"/>
    </source>
</evidence>
<dbReference type="InterPro" id="IPR011762">
    <property type="entry name" value="COA_CT_N"/>
</dbReference>
<name>A0A8J5IP24_9STRA</name>
<evidence type="ECO:0000259" key="19">
    <source>
        <dbReference type="PROSITE" id="PS50989"/>
    </source>
</evidence>
<comment type="subunit">
    <text evidence="12">The holoenzyme is a dodecamer composed of 6 PCCA/alpha subunits and 6 PCCB/beta subunits.</text>
</comment>
<evidence type="ECO:0000256" key="10">
    <source>
        <dbReference type="ARBA" id="ARBA00022833"/>
    </source>
</evidence>
<feature type="domain" description="CoA carboxyltransferase C-terminal" evidence="19">
    <location>
        <begin position="298"/>
        <end position="536"/>
    </location>
</feature>
<feature type="domain" description="CoA carboxyltransferase N-terminal" evidence="18">
    <location>
        <begin position="38"/>
        <end position="294"/>
    </location>
</feature>
<comment type="catalytic activity">
    <reaction evidence="15">
        <text>butanoyl-CoA + hydrogencarbonate + ATP = (2S)-ethylmalonyl-CoA + ADP + phosphate + H(+)</text>
        <dbReference type="Rhea" id="RHEA:59520"/>
        <dbReference type="ChEBI" id="CHEBI:15378"/>
        <dbReference type="ChEBI" id="CHEBI:17544"/>
        <dbReference type="ChEBI" id="CHEBI:30616"/>
        <dbReference type="ChEBI" id="CHEBI:43474"/>
        <dbReference type="ChEBI" id="CHEBI:57371"/>
        <dbReference type="ChEBI" id="CHEBI:60909"/>
        <dbReference type="ChEBI" id="CHEBI:456216"/>
    </reaction>
    <physiologicalReaction direction="left-to-right" evidence="15">
        <dbReference type="Rhea" id="RHEA:59521"/>
    </physiologicalReaction>
</comment>
<dbReference type="InterPro" id="IPR034733">
    <property type="entry name" value="AcCoA_carboxyl_beta"/>
</dbReference>
<dbReference type="EMBL" id="JAENGY010000392">
    <property type="protein sequence ID" value="KAG6964089.1"/>
    <property type="molecule type" value="Genomic_DNA"/>
</dbReference>
<evidence type="ECO:0000259" key="18">
    <source>
        <dbReference type="PROSITE" id="PS50980"/>
    </source>
</evidence>
<dbReference type="GO" id="GO:0004177">
    <property type="term" value="F:aminopeptidase activity"/>
    <property type="evidence" value="ECO:0007669"/>
    <property type="project" value="UniProtKB-KW"/>
</dbReference>
<reference evidence="20" key="1">
    <citation type="submission" date="2021-01" db="EMBL/GenBank/DDBJ databases">
        <title>Phytophthora aleatoria, a newly-described species from Pinus radiata is distinct from Phytophthora cactorum isolates based on comparative genomics.</title>
        <authorList>
            <person name="Mcdougal R."/>
            <person name="Panda P."/>
            <person name="Williams N."/>
            <person name="Studholme D.J."/>
        </authorList>
    </citation>
    <scope>NUCLEOTIDE SEQUENCE</scope>
    <source>
        <strain evidence="20">NZFS 4037</strain>
    </source>
</reference>
<keyword evidence="8" id="KW-0479">Metal-binding</keyword>
<dbReference type="Proteomes" id="UP000709295">
    <property type="component" value="Unassembled WGS sequence"/>
</dbReference>
<dbReference type="GO" id="GO:0008270">
    <property type="term" value="F:zinc ion binding"/>
    <property type="evidence" value="ECO:0007669"/>
    <property type="project" value="InterPro"/>
</dbReference>
<keyword evidence="10" id="KW-0862">Zinc</keyword>
<keyword evidence="6" id="KW-0031">Aminopeptidase</keyword>
<protein>
    <recommendedName>
        <fullName evidence="13">Propionyl-CoA carboxylase beta chain, mitochondrial</fullName>
        <ecNumber evidence="5">6.4.1.3</ecNumber>
    </recommendedName>
    <alternativeName>
        <fullName evidence="14">Propanoyl-CoA:carbon dioxide ligase subunit beta</fullName>
    </alternativeName>
</protein>
<keyword evidence="21" id="KW-1185">Reference proteome</keyword>
<keyword evidence="11" id="KW-0482">Metalloprotease</keyword>
<dbReference type="PROSITE" id="PS50989">
    <property type="entry name" value="COA_CT_CTER"/>
    <property type="match status" value="1"/>
</dbReference>
<dbReference type="FunFam" id="2.30.250.10:FF:000001">
    <property type="entry name" value="Aspartyl aminopeptidase 1"/>
    <property type="match status" value="1"/>
</dbReference>
<evidence type="ECO:0000256" key="8">
    <source>
        <dbReference type="ARBA" id="ARBA00022723"/>
    </source>
</evidence>
<evidence type="ECO:0000256" key="16">
    <source>
        <dbReference type="ARBA" id="ARBA00049495"/>
    </source>
</evidence>
<dbReference type="PANTHER" id="PTHR43842:SF2">
    <property type="entry name" value="PROPIONYL-COA CARBOXYLASE BETA CHAIN, MITOCHONDRIAL"/>
    <property type="match status" value="1"/>
</dbReference>
<dbReference type="EC" id="6.4.1.3" evidence="5"/>
<evidence type="ECO:0000256" key="14">
    <source>
        <dbReference type="ARBA" id="ARBA00042797"/>
    </source>
</evidence>
<dbReference type="InterPro" id="IPR051047">
    <property type="entry name" value="AccD/PCCB"/>
</dbReference>
<evidence type="ECO:0000256" key="9">
    <source>
        <dbReference type="ARBA" id="ARBA00022801"/>
    </source>
</evidence>
<dbReference type="GO" id="GO:0009062">
    <property type="term" value="P:fatty acid catabolic process"/>
    <property type="evidence" value="ECO:0007669"/>
    <property type="project" value="UniProtKB-ARBA"/>
</dbReference>
<dbReference type="Pfam" id="PF01039">
    <property type="entry name" value="Carboxyl_trans"/>
    <property type="match status" value="1"/>
</dbReference>
<evidence type="ECO:0000256" key="6">
    <source>
        <dbReference type="ARBA" id="ARBA00022438"/>
    </source>
</evidence>
<evidence type="ECO:0000313" key="20">
    <source>
        <dbReference type="EMBL" id="KAG6964089.1"/>
    </source>
</evidence>
<evidence type="ECO:0000256" key="15">
    <source>
        <dbReference type="ARBA" id="ARBA00048208"/>
    </source>
</evidence>
<proteinExistence type="inferred from homology"/>
<evidence type="ECO:0000256" key="11">
    <source>
        <dbReference type="ARBA" id="ARBA00023049"/>
    </source>
</evidence>
<dbReference type="InterPro" id="IPR011763">
    <property type="entry name" value="COA_CT_C"/>
</dbReference>
<dbReference type="Pfam" id="PF02127">
    <property type="entry name" value="Peptidase_M18"/>
    <property type="match status" value="1"/>
</dbReference>
<dbReference type="GO" id="GO:0006508">
    <property type="term" value="P:proteolysis"/>
    <property type="evidence" value="ECO:0007669"/>
    <property type="project" value="UniProtKB-KW"/>
</dbReference>
<dbReference type="FunFam" id="3.90.226.10:FF:000016">
    <property type="entry name" value="Propionyl-CoA carboxylase, beta subunit"/>
    <property type="match status" value="1"/>
</dbReference>
<dbReference type="InterPro" id="IPR001948">
    <property type="entry name" value="Peptidase_M18"/>
</dbReference>
<comment type="similarity">
    <text evidence="4">Belongs to the peptidase M18 family.</text>
</comment>
<evidence type="ECO:0000256" key="2">
    <source>
        <dbReference type="ARBA" id="ARBA00005060"/>
    </source>
</evidence>
<dbReference type="GO" id="GO:0008237">
    <property type="term" value="F:metallopeptidase activity"/>
    <property type="evidence" value="ECO:0007669"/>
    <property type="project" value="UniProtKB-KW"/>
</dbReference>
<sequence>MLAARRLRVLRQPLLQARWMSALVDEAASPILTPAARKLAFKEELEQARKRALEGGGAERVAKQHEKGKLTARERIELLLDKGTFREYDMLKSHRCSDFGMEKQQYPGDGVVTGRGLINGRLTFVFSQDFTVFGGSLSETYAEKIVKIMNKAMELGAPVIGLNDSGGARIQEGVASLAGYADIFQLNVLASGVIPQLTMVMGPCAGGAVYSPAMTDYIFMCRDSSYMFVTGPDVVKTVTNEEVTQEELGGAATHTKTSGVAHCAFDNDVEAIHEMRRFFDFLPLNNKEKPPVRKSDDDRNRPVPTLESIVPPDPNVPYNMKDIIHQIVDSFDFFEIMPDYAKNIIVGFGRMEGRVVGILANQPMELAGCLDINSSVKGARFVRFCDAFNIPIVTLVDVPGFLPGTDQEYGGIIRHGAKLLYAYAEATVPKITIITRKAYGGAYDVMSSKHLRGDINYAWPSAEIAVMGAKGAVEIIFRGQNVEENTADYEKKFANPMVAAQRGFVDDIIEPVNTRRHICEDLDVLETKDVKNPWKKHGNIPLADLFMIPHHFRIRFEKPKTIALDSALDTTMVKLTLSPRTPQTVDAFLQFINKSPSPFHAVYETVQTLTAAGFKQLKEEDSWKDAVQPNGKYYVTRNQSAVVAFAVGGKYQRGNGFHVIGAHTDSPCLKVKPVSNIESQGWLQVGVETYGGGLFHTWFDRDLGLAGRVIVRESDSSFQSKLLLVNRPIMRIPTLAIHLDRKVSEGFTFNKETHLRPVIASAARAELEATTDGKDQPKSKHASVLLQLIAKELDVKIDQICDFELCLFDTQGANVGGVLEEFIFSPRLDNLCCSWLATQSLIKSLDNLADDENVRVAALFDNEEVGSQSLMGAGSNFMQSVAERVAQGELCGAAARKSFMVSADMAHGVHPNYSDRHEQNHRPALHAGPVIKHNANERYATSGTSSFLMKELARRHNVDIQEFVVRQDTGCGSTIGPILSTNTGIRTIDAGLAQLSMHSIREMCGTEDLVKTLDWFTAFYSEFSTLDKCLKTD</sequence>
<keyword evidence="9" id="KW-0378">Hydrolase</keyword>
<dbReference type="PANTHER" id="PTHR43842">
    <property type="entry name" value="PROPIONYL-COA CARBOXYLASE BETA CHAIN"/>
    <property type="match status" value="1"/>
</dbReference>
<evidence type="ECO:0000256" key="13">
    <source>
        <dbReference type="ARBA" id="ARBA00041138"/>
    </source>
</evidence>
<comment type="cofactor">
    <cofactor evidence="1">
        <name>Zn(2+)</name>
        <dbReference type="ChEBI" id="CHEBI:29105"/>
    </cofactor>
</comment>
<comment type="similarity">
    <text evidence="3">Belongs to the AccD/PCCB family.</text>
</comment>
<keyword evidence="7" id="KW-0645">Protease</keyword>
<evidence type="ECO:0000313" key="21">
    <source>
        <dbReference type="Proteomes" id="UP000709295"/>
    </source>
</evidence>
<comment type="caution">
    <text evidence="20">The sequence shown here is derived from an EMBL/GenBank/DDBJ whole genome shotgun (WGS) entry which is preliminary data.</text>
</comment>
<evidence type="ECO:0000256" key="1">
    <source>
        <dbReference type="ARBA" id="ARBA00001947"/>
    </source>
</evidence>
<organism evidence="20 21">
    <name type="scientific">Phytophthora aleatoria</name>
    <dbReference type="NCBI Taxonomy" id="2496075"/>
    <lineage>
        <taxon>Eukaryota</taxon>
        <taxon>Sar</taxon>
        <taxon>Stramenopiles</taxon>
        <taxon>Oomycota</taxon>
        <taxon>Peronosporomycetes</taxon>
        <taxon>Peronosporales</taxon>
        <taxon>Peronosporaceae</taxon>
        <taxon>Phytophthora</taxon>
    </lineage>
</organism>
<accession>A0A8J5IP24</accession>
<dbReference type="PROSITE" id="PS50980">
    <property type="entry name" value="COA_CT_NTER"/>
    <property type="match status" value="1"/>
</dbReference>
<comment type="pathway">
    <text evidence="2">Metabolic intermediate metabolism; propanoyl-CoA degradation; succinyl-CoA from propanoyl-CoA: step 1/3.</text>
</comment>
<feature type="compositionally biased region" description="Basic and acidic residues" evidence="17">
    <location>
        <begin position="289"/>
        <end position="301"/>
    </location>
</feature>